<organism evidence="1 2">
    <name type="scientific">Cylicocyclus nassatus</name>
    <name type="common">Nematode worm</name>
    <dbReference type="NCBI Taxonomy" id="53992"/>
    <lineage>
        <taxon>Eukaryota</taxon>
        <taxon>Metazoa</taxon>
        <taxon>Ecdysozoa</taxon>
        <taxon>Nematoda</taxon>
        <taxon>Chromadorea</taxon>
        <taxon>Rhabditida</taxon>
        <taxon>Rhabditina</taxon>
        <taxon>Rhabditomorpha</taxon>
        <taxon>Strongyloidea</taxon>
        <taxon>Strongylidae</taxon>
        <taxon>Cylicocyclus</taxon>
    </lineage>
</organism>
<name>A0AA36MAM0_CYLNA</name>
<dbReference type="AlphaFoldDB" id="A0AA36MAM0"/>
<protein>
    <submittedName>
        <fullName evidence="1">Uncharacterized protein</fullName>
    </submittedName>
</protein>
<accession>A0AA36MAM0</accession>
<evidence type="ECO:0000313" key="2">
    <source>
        <dbReference type="Proteomes" id="UP001176961"/>
    </source>
</evidence>
<evidence type="ECO:0000313" key="1">
    <source>
        <dbReference type="EMBL" id="CAJ0605779.1"/>
    </source>
</evidence>
<dbReference type="EMBL" id="CATQJL010000316">
    <property type="protein sequence ID" value="CAJ0605779.1"/>
    <property type="molecule type" value="Genomic_DNA"/>
</dbReference>
<dbReference type="Proteomes" id="UP001176961">
    <property type="component" value="Unassembled WGS sequence"/>
</dbReference>
<gene>
    <name evidence="1" type="ORF">CYNAS_LOCUS17762</name>
</gene>
<sequence length="106" mass="12129">MPHGYYPRPPPPTIDSPRLPCPPFDLPDPSWLPIEVLEPSGSDEVTKNLIKQCQVGCWAELDNLRFSCKVIGDDKVKKWYVNCMEECFKSKGKHIDFALWQALPTK</sequence>
<comment type="caution">
    <text evidence="1">The sequence shown here is derived from an EMBL/GenBank/DDBJ whole genome shotgun (WGS) entry which is preliminary data.</text>
</comment>
<reference evidence="1" key="1">
    <citation type="submission" date="2023-07" db="EMBL/GenBank/DDBJ databases">
        <authorList>
            <consortium name="CYATHOMIX"/>
        </authorList>
    </citation>
    <scope>NUCLEOTIDE SEQUENCE</scope>
    <source>
        <strain evidence="1">N/A</strain>
    </source>
</reference>
<keyword evidence="2" id="KW-1185">Reference proteome</keyword>
<proteinExistence type="predicted"/>